<evidence type="ECO:0000256" key="7">
    <source>
        <dbReference type="SAM" id="MobiDB-lite"/>
    </source>
</evidence>
<evidence type="ECO:0000313" key="9">
    <source>
        <dbReference type="Proteomes" id="UP001287445"/>
    </source>
</evidence>
<dbReference type="InterPro" id="IPR001907">
    <property type="entry name" value="ClpP"/>
</dbReference>
<organism evidence="8 9">
    <name type="scientific">Delftia acidovorans</name>
    <name type="common">Pseudomonas acidovorans</name>
    <name type="synonym">Comamonas acidovorans</name>
    <dbReference type="NCBI Taxonomy" id="80866"/>
    <lineage>
        <taxon>Bacteria</taxon>
        <taxon>Pseudomonadati</taxon>
        <taxon>Pseudomonadota</taxon>
        <taxon>Betaproteobacteria</taxon>
        <taxon>Burkholderiales</taxon>
        <taxon>Comamonadaceae</taxon>
        <taxon>Delftia</taxon>
    </lineage>
</organism>
<dbReference type="AlphaFoldDB" id="A0AAJ2VBL0"/>
<evidence type="ECO:0000256" key="5">
    <source>
        <dbReference type="ARBA" id="ARBA00022825"/>
    </source>
</evidence>
<dbReference type="PANTHER" id="PTHR10381:SF70">
    <property type="entry name" value="ATP-DEPENDENT CLP PROTEASE PROTEOLYTIC SUBUNIT"/>
    <property type="match status" value="1"/>
</dbReference>
<comment type="caution">
    <text evidence="8">The sequence shown here is derived from an EMBL/GenBank/DDBJ whole genome shotgun (WGS) entry which is preliminary data.</text>
</comment>
<dbReference type="GO" id="GO:0051117">
    <property type="term" value="F:ATPase binding"/>
    <property type="evidence" value="ECO:0007669"/>
    <property type="project" value="TreeGrafter"/>
</dbReference>
<dbReference type="CDD" id="cd07016">
    <property type="entry name" value="S14_ClpP_1"/>
    <property type="match status" value="1"/>
</dbReference>
<evidence type="ECO:0000256" key="4">
    <source>
        <dbReference type="ARBA" id="ARBA00022801"/>
    </source>
</evidence>
<dbReference type="PANTHER" id="PTHR10381">
    <property type="entry name" value="ATP-DEPENDENT CLP PROTEASE PROTEOLYTIC SUBUNIT"/>
    <property type="match status" value="1"/>
</dbReference>
<keyword evidence="3 8" id="KW-0645">Protease</keyword>
<dbReference type="SUPFAM" id="SSF52096">
    <property type="entry name" value="ClpP/crotonase"/>
    <property type="match status" value="1"/>
</dbReference>
<dbReference type="GO" id="GO:0004176">
    <property type="term" value="F:ATP-dependent peptidase activity"/>
    <property type="evidence" value="ECO:0007669"/>
    <property type="project" value="InterPro"/>
</dbReference>
<evidence type="ECO:0000256" key="1">
    <source>
        <dbReference type="ARBA" id="ARBA00007039"/>
    </source>
</evidence>
<evidence type="ECO:0000256" key="3">
    <source>
        <dbReference type="ARBA" id="ARBA00022670"/>
    </source>
</evidence>
<feature type="region of interest" description="Disordered" evidence="7">
    <location>
        <begin position="307"/>
        <end position="327"/>
    </location>
</feature>
<name>A0AAJ2VBL0_DELAC</name>
<protein>
    <recommendedName>
        <fullName evidence="6">ATP-dependent Clp protease proteolytic subunit</fullName>
    </recommendedName>
</protein>
<dbReference type="RefSeq" id="WP_319075652.1">
    <property type="nucleotide sequence ID" value="NZ_JAWWMZ010000010.1"/>
</dbReference>
<dbReference type="GO" id="GO:0006515">
    <property type="term" value="P:protein quality control for misfolded or incompletely synthesized proteins"/>
    <property type="evidence" value="ECO:0007669"/>
    <property type="project" value="TreeGrafter"/>
</dbReference>
<keyword evidence="4 8" id="KW-0378">Hydrolase</keyword>
<dbReference type="NCBIfam" id="NF045542">
    <property type="entry name" value="Clp_rel_HeadMat"/>
    <property type="match status" value="1"/>
</dbReference>
<evidence type="ECO:0000256" key="6">
    <source>
        <dbReference type="RuleBase" id="RU003567"/>
    </source>
</evidence>
<keyword evidence="2" id="KW-0963">Cytoplasm</keyword>
<dbReference type="Gene3D" id="3.90.226.10">
    <property type="entry name" value="2-enoyl-CoA Hydratase, Chain A, domain 1"/>
    <property type="match status" value="1"/>
</dbReference>
<dbReference type="Proteomes" id="UP001287445">
    <property type="component" value="Unassembled WGS sequence"/>
</dbReference>
<proteinExistence type="inferred from homology"/>
<reference evidence="8" key="1">
    <citation type="submission" date="2023-11" db="EMBL/GenBank/DDBJ databases">
        <title>Identification and selenium tolerance of Delftia acidovorans R3-25.</title>
        <authorList>
            <person name="Zhang S."/>
            <person name="Liu Y."/>
            <person name="Guo Y."/>
        </authorList>
    </citation>
    <scope>NUCLEOTIDE SEQUENCE</scope>
    <source>
        <strain evidence="8">R3-25</strain>
    </source>
</reference>
<keyword evidence="5" id="KW-0720">Serine protease</keyword>
<dbReference type="EMBL" id="JAWWMZ010000010">
    <property type="protein sequence ID" value="MDX4956236.1"/>
    <property type="molecule type" value="Genomic_DNA"/>
</dbReference>
<gene>
    <name evidence="8" type="ORF">SGN30_22710</name>
</gene>
<evidence type="ECO:0000313" key="8">
    <source>
        <dbReference type="EMBL" id="MDX4956236.1"/>
    </source>
</evidence>
<dbReference type="InterPro" id="IPR029045">
    <property type="entry name" value="ClpP/crotonase-like_dom_sf"/>
</dbReference>
<sequence length="345" mass="36422">MRPCFAFSAKTASKPTVLAIDDEIGFWGTQAKDFRDQLANVAGDIDVELNTPGGDVFAGLGIFNMLRAHAAKGFQVTTRVMGVAASIGSVLLLAGDKREMPKNTMAMTHNVASGIWGTADELRDHADTMDKVKGQLRGIYVDRLGVDEATADAMLGKDNWMTADEALAAGFATDLLAEVQMQAKFDVERASMPENVAKLFAAKTNEPEPEPELSPADKEALTTPVAEAIVALATAGGLEAHAPFLALSCTSVDEAKTRIATAREITALCKVGNLEAKAARFIRDNKSVADVRAALIEDLADTDTLVDNAPATPKTGTTNGGPAKPAVVNTNTLWASHNAQSKKGR</sequence>
<dbReference type="GO" id="GO:0004252">
    <property type="term" value="F:serine-type endopeptidase activity"/>
    <property type="evidence" value="ECO:0007669"/>
    <property type="project" value="InterPro"/>
</dbReference>
<evidence type="ECO:0000256" key="2">
    <source>
        <dbReference type="ARBA" id="ARBA00022490"/>
    </source>
</evidence>
<comment type="similarity">
    <text evidence="1 6">Belongs to the peptidase S14 family.</text>
</comment>
<accession>A0AAJ2VBL0</accession>
<dbReference type="Pfam" id="PF00574">
    <property type="entry name" value="CLP_protease"/>
    <property type="match status" value="1"/>
</dbReference>
<dbReference type="PRINTS" id="PR00127">
    <property type="entry name" value="CLPPROTEASEP"/>
</dbReference>
<dbReference type="InterPro" id="IPR023562">
    <property type="entry name" value="ClpP/TepA"/>
</dbReference>
<dbReference type="GO" id="GO:0009368">
    <property type="term" value="C:endopeptidase Clp complex"/>
    <property type="evidence" value="ECO:0007669"/>
    <property type="project" value="TreeGrafter"/>
</dbReference>